<proteinExistence type="predicted"/>
<comment type="caution">
    <text evidence="2">The sequence shown here is derived from an EMBL/GenBank/DDBJ whole genome shotgun (WGS) entry which is preliminary data.</text>
</comment>
<evidence type="ECO:0000313" key="3">
    <source>
        <dbReference type="Proteomes" id="UP000615446"/>
    </source>
</evidence>
<keyword evidence="1" id="KW-0175">Coiled coil</keyword>
<dbReference type="AlphaFoldDB" id="A0A8H3LM15"/>
<sequence>MFSIPMMKEKAFPGLFHINIPSFLKTVSTFPLLSYRNMSRRKPHKSQATKAKLVHHFRTKILKKKRKGIYEIGYVEALEKRINQLEEKVKALEEEKVQFFFERNEAILNINQKDARIRALKMDQELTRRIGLRKKRN</sequence>
<evidence type="ECO:0000256" key="1">
    <source>
        <dbReference type="SAM" id="Coils"/>
    </source>
</evidence>
<dbReference type="Proteomes" id="UP000615446">
    <property type="component" value="Unassembled WGS sequence"/>
</dbReference>
<evidence type="ECO:0000313" key="2">
    <source>
        <dbReference type="EMBL" id="GES87764.1"/>
    </source>
</evidence>
<accession>A0A8H3LM15</accession>
<dbReference type="EMBL" id="BLAL01000170">
    <property type="protein sequence ID" value="GES87764.1"/>
    <property type="molecule type" value="Genomic_DNA"/>
</dbReference>
<protein>
    <submittedName>
        <fullName evidence="2">Uncharacterized protein</fullName>
    </submittedName>
</protein>
<feature type="coiled-coil region" evidence="1">
    <location>
        <begin position="75"/>
        <end position="102"/>
    </location>
</feature>
<name>A0A8H3LM15_9GLOM</name>
<reference evidence="2" key="1">
    <citation type="submission" date="2019-10" db="EMBL/GenBank/DDBJ databases">
        <title>Conservation and host-specific expression of non-tandemly repeated heterogenous ribosome RNA gene in arbuscular mycorrhizal fungi.</title>
        <authorList>
            <person name="Maeda T."/>
            <person name="Kobayashi Y."/>
            <person name="Nakagawa T."/>
            <person name="Ezawa T."/>
            <person name="Yamaguchi K."/>
            <person name="Bino T."/>
            <person name="Nishimoto Y."/>
            <person name="Shigenobu S."/>
            <person name="Kawaguchi M."/>
        </authorList>
    </citation>
    <scope>NUCLEOTIDE SEQUENCE</scope>
    <source>
        <strain evidence="2">HR1</strain>
    </source>
</reference>
<organism evidence="2 3">
    <name type="scientific">Rhizophagus clarus</name>
    <dbReference type="NCBI Taxonomy" id="94130"/>
    <lineage>
        <taxon>Eukaryota</taxon>
        <taxon>Fungi</taxon>
        <taxon>Fungi incertae sedis</taxon>
        <taxon>Mucoromycota</taxon>
        <taxon>Glomeromycotina</taxon>
        <taxon>Glomeromycetes</taxon>
        <taxon>Glomerales</taxon>
        <taxon>Glomeraceae</taxon>
        <taxon>Rhizophagus</taxon>
    </lineage>
</organism>
<dbReference type="OrthoDB" id="2373754at2759"/>
<gene>
    <name evidence="2" type="ORF">RCL2_001474600</name>
</gene>